<sequence length="214" mass="23001">MRIIILGCGRVGAGLVQHLSLHGHEITIVDSDPSGFARLAPGFHGRMIVGDVLDRQVLLEAQIERSDALVAVTTSDDVNIVVARLARLIFRVPRVVARVYDPPKAEIYHRLGIQTVTTTAWTINRISELLSYSELDPVASVGDQVEIVAASAPPLLVGQPISRLSHPGESQVVAISRNGKTFLPQPGTLIEAGDLLHLTVISATLGRVAAQLRH</sequence>
<feature type="domain" description="RCK C-terminal" evidence="6">
    <location>
        <begin position="130"/>
        <end position="214"/>
    </location>
</feature>
<feature type="domain" description="RCK N-terminal" evidence="5">
    <location>
        <begin position="1"/>
        <end position="117"/>
    </location>
</feature>
<dbReference type="GO" id="GO:0005886">
    <property type="term" value="C:plasma membrane"/>
    <property type="evidence" value="ECO:0007669"/>
    <property type="project" value="InterPro"/>
</dbReference>
<dbReference type="Pfam" id="PF02080">
    <property type="entry name" value="TrkA_C"/>
    <property type="match status" value="1"/>
</dbReference>
<comment type="caution">
    <text evidence="7">The sequence shown here is derived from an EMBL/GenBank/DDBJ whole genome shotgun (WGS) entry which is preliminary data.</text>
</comment>
<evidence type="ECO:0000256" key="2">
    <source>
        <dbReference type="ARBA" id="ARBA00022538"/>
    </source>
</evidence>
<dbReference type="PRINTS" id="PR00335">
    <property type="entry name" value="KUPTAKETRKA"/>
</dbReference>
<dbReference type="PANTHER" id="PTHR43833:SF8">
    <property type="entry name" value="TRK SYSTEM POTASSIUM UPTAKE PROTEIN TRKA"/>
    <property type="match status" value="1"/>
</dbReference>
<keyword evidence="2" id="KW-0406">Ion transport</keyword>
<dbReference type="AlphaFoldDB" id="E1IE45"/>
<dbReference type="InterPro" id="IPR050721">
    <property type="entry name" value="Trk_Ktr_HKT_K-transport"/>
</dbReference>
<gene>
    <name evidence="7" type="ORF">OSCT_1596</name>
</gene>
<dbReference type="InterPro" id="IPR006037">
    <property type="entry name" value="RCK_C"/>
</dbReference>
<evidence type="ECO:0000256" key="1">
    <source>
        <dbReference type="ARBA" id="ARBA00017378"/>
    </source>
</evidence>
<dbReference type="Proteomes" id="UP000054010">
    <property type="component" value="Unassembled WGS sequence"/>
</dbReference>
<evidence type="ECO:0000256" key="3">
    <source>
        <dbReference type="ARBA" id="ARBA00022958"/>
    </source>
</evidence>
<protein>
    <recommendedName>
        <fullName evidence="1">Trk system potassium uptake protein TrkA</fullName>
    </recommendedName>
</protein>
<dbReference type="GO" id="GO:0015079">
    <property type="term" value="F:potassium ion transmembrane transporter activity"/>
    <property type="evidence" value="ECO:0007669"/>
    <property type="project" value="InterPro"/>
</dbReference>
<dbReference type="InterPro" id="IPR036721">
    <property type="entry name" value="RCK_C_sf"/>
</dbReference>
<dbReference type="EMBL" id="ADVR01000051">
    <property type="protein sequence ID" value="EFO80505.1"/>
    <property type="molecule type" value="Genomic_DNA"/>
</dbReference>
<dbReference type="SUPFAM" id="SSF116726">
    <property type="entry name" value="TrkA C-terminal domain-like"/>
    <property type="match status" value="1"/>
</dbReference>
<dbReference type="eggNOG" id="COG0569">
    <property type="taxonomic scope" value="Bacteria"/>
</dbReference>
<dbReference type="STRING" id="765420.OSCT_1596"/>
<keyword evidence="3" id="KW-0630">Potassium</keyword>
<evidence type="ECO:0000259" key="5">
    <source>
        <dbReference type="PROSITE" id="PS51201"/>
    </source>
</evidence>
<dbReference type="HOGENOM" id="CLU_046525_2_4_0"/>
<evidence type="ECO:0000256" key="4">
    <source>
        <dbReference type="ARBA" id="ARBA00023027"/>
    </source>
</evidence>
<dbReference type="Gene3D" id="3.40.50.720">
    <property type="entry name" value="NAD(P)-binding Rossmann-like Domain"/>
    <property type="match status" value="1"/>
</dbReference>
<dbReference type="Gene3D" id="3.30.70.1450">
    <property type="entry name" value="Regulator of K+ conductance, C-terminal domain"/>
    <property type="match status" value="1"/>
</dbReference>
<dbReference type="Pfam" id="PF02254">
    <property type="entry name" value="TrkA_N"/>
    <property type="match status" value="1"/>
</dbReference>
<dbReference type="SUPFAM" id="SSF51735">
    <property type="entry name" value="NAD(P)-binding Rossmann-fold domains"/>
    <property type="match status" value="1"/>
</dbReference>
<keyword evidence="8" id="KW-1185">Reference proteome</keyword>
<dbReference type="InterPro" id="IPR006036">
    <property type="entry name" value="K_uptake_TrkA"/>
</dbReference>
<dbReference type="PROSITE" id="PS51201">
    <property type="entry name" value="RCK_N"/>
    <property type="match status" value="1"/>
</dbReference>
<dbReference type="InterPro" id="IPR003148">
    <property type="entry name" value="RCK_N"/>
</dbReference>
<dbReference type="InterPro" id="IPR036291">
    <property type="entry name" value="NAD(P)-bd_dom_sf"/>
</dbReference>
<evidence type="ECO:0000313" key="8">
    <source>
        <dbReference type="Proteomes" id="UP000054010"/>
    </source>
</evidence>
<keyword evidence="2" id="KW-0813">Transport</keyword>
<dbReference type="OrthoDB" id="9775180at2"/>
<reference evidence="7 8" key="1">
    <citation type="journal article" date="2011" name="J. Bacteriol.">
        <title>Draft genome sequence of the anoxygenic filamentous phototrophic bacterium Oscillochloris trichoides subsp. DG-6.</title>
        <authorList>
            <person name="Kuznetsov B.B."/>
            <person name="Ivanovsky R.N."/>
            <person name="Keppen O.I."/>
            <person name="Sukhacheva M.V."/>
            <person name="Bumazhkin B.K."/>
            <person name="Patutina E.O."/>
            <person name="Beletsky A.V."/>
            <person name="Mardanov A.V."/>
            <person name="Baslerov R.V."/>
            <person name="Panteleeva A.N."/>
            <person name="Kolganova T.V."/>
            <person name="Ravin N.V."/>
            <person name="Skryabin K.G."/>
        </authorList>
    </citation>
    <scope>NUCLEOTIDE SEQUENCE [LARGE SCALE GENOMIC DNA]</scope>
    <source>
        <strain evidence="7 8">DG-6</strain>
    </source>
</reference>
<evidence type="ECO:0000313" key="7">
    <source>
        <dbReference type="EMBL" id="EFO80505.1"/>
    </source>
</evidence>
<proteinExistence type="predicted"/>
<accession>E1IE45</accession>
<evidence type="ECO:0000259" key="6">
    <source>
        <dbReference type="PROSITE" id="PS51202"/>
    </source>
</evidence>
<dbReference type="PROSITE" id="PS51202">
    <property type="entry name" value="RCK_C"/>
    <property type="match status" value="1"/>
</dbReference>
<name>E1IE45_9CHLR</name>
<dbReference type="PANTHER" id="PTHR43833">
    <property type="entry name" value="POTASSIUM CHANNEL PROTEIN 2-RELATED-RELATED"/>
    <property type="match status" value="1"/>
</dbReference>
<organism evidence="7 8">
    <name type="scientific">Oscillochloris trichoides DG-6</name>
    <dbReference type="NCBI Taxonomy" id="765420"/>
    <lineage>
        <taxon>Bacteria</taxon>
        <taxon>Bacillati</taxon>
        <taxon>Chloroflexota</taxon>
        <taxon>Chloroflexia</taxon>
        <taxon>Chloroflexales</taxon>
        <taxon>Chloroflexineae</taxon>
        <taxon>Oscillochloridaceae</taxon>
        <taxon>Oscillochloris</taxon>
    </lineage>
</organism>
<keyword evidence="4" id="KW-0520">NAD</keyword>
<keyword evidence="2" id="KW-0633">Potassium transport</keyword>